<dbReference type="EMBL" id="JADCNM010000002">
    <property type="protein sequence ID" value="KAG0493364.1"/>
    <property type="molecule type" value="Genomic_DNA"/>
</dbReference>
<dbReference type="OrthoDB" id="10589038at2759"/>
<evidence type="ECO:0000313" key="2">
    <source>
        <dbReference type="Proteomes" id="UP000639772"/>
    </source>
</evidence>
<organism evidence="1 2">
    <name type="scientific">Vanilla planifolia</name>
    <name type="common">Vanilla</name>
    <dbReference type="NCBI Taxonomy" id="51239"/>
    <lineage>
        <taxon>Eukaryota</taxon>
        <taxon>Viridiplantae</taxon>
        <taxon>Streptophyta</taxon>
        <taxon>Embryophyta</taxon>
        <taxon>Tracheophyta</taxon>
        <taxon>Spermatophyta</taxon>
        <taxon>Magnoliopsida</taxon>
        <taxon>Liliopsida</taxon>
        <taxon>Asparagales</taxon>
        <taxon>Orchidaceae</taxon>
        <taxon>Vanilloideae</taxon>
        <taxon>Vanilleae</taxon>
        <taxon>Vanilla</taxon>
    </lineage>
</organism>
<name>A0A835RQ87_VANPL</name>
<evidence type="ECO:0000313" key="1">
    <source>
        <dbReference type="EMBL" id="KAG0493364.1"/>
    </source>
</evidence>
<proteinExistence type="predicted"/>
<comment type="caution">
    <text evidence="1">The sequence shown here is derived from an EMBL/GenBank/DDBJ whole genome shotgun (WGS) entry which is preliminary data.</text>
</comment>
<accession>A0A835RQ87</accession>
<protein>
    <submittedName>
        <fullName evidence="1">Uncharacterized protein</fullName>
    </submittedName>
</protein>
<reference evidence="1 2" key="1">
    <citation type="journal article" date="2020" name="Nat. Food">
        <title>A phased Vanilla planifolia genome enables genetic improvement of flavour and production.</title>
        <authorList>
            <person name="Hasing T."/>
            <person name="Tang H."/>
            <person name="Brym M."/>
            <person name="Khazi F."/>
            <person name="Huang T."/>
            <person name="Chambers A.H."/>
        </authorList>
    </citation>
    <scope>NUCLEOTIDE SEQUENCE [LARGE SCALE GENOMIC DNA]</scope>
    <source>
        <tissue evidence="1">Leaf</tissue>
    </source>
</reference>
<dbReference type="Proteomes" id="UP000639772">
    <property type="component" value="Unassembled WGS sequence"/>
</dbReference>
<sequence>MTGPALFDLLIGRPSSRSATIPSPGEGGRPAEYFRFRVEFQWFLTALSVRPLSNRAMVAHLFPKRWWALMMSSSSSGEKERCSTDGDSWLHHRSRHDFPDLPGIDLLISDQFLAPSLFTSLCNISSSSGLHGPLIRSISLLLAAAVDSITVRRDNIRLKNIFLSLTGESC</sequence>
<dbReference type="AlphaFoldDB" id="A0A835RQ87"/>
<gene>
    <name evidence="1" type="ORF">HPP92_004358</name>
</gene>